<evidence type="ECO:0000313" key="2">
    <source>
        <dbReference type="EMBL" id="CAI9969690.1"/>
    </source>
</evidence>
<dbReference type="InterPro" id="IPR010736">
    <property type="entry name" value="SHIPPO-rpt"/>
</dbReference>
<accession>A0AA86P552</accession>
<reference evidence="3 5" key="2">
    <citation type="submission" date="2024-07" db="EMBL/GenBank/DDBJ databases">
        <authorList>
            <person name="Akdeniz Z."/>
        </authorList>
    </citation>
    <scope>NUCLEOTIDE SEQUENCE [LARGE SCALE GENOMIC DNA]</scope>
</reference>
<dbReference type="Proteomes" id="UP001642409">
    <property type="component" value="Unassembled WGS sequence"/>
</dbReference>
<proteinExistence type="predicted"/>
<name>A0AA86P552_9EUKA</name>
<dbReference type="EMBL" id="CAXDID020000005">
    <property type="protein sequence ID" value="CAL5975014.1"/>
    <property type="molecule type" value="Genomic_DNA"/>
</dbReference>
<dbReference type="EMBL" id="CATOUU010001064">
    <property type="protein sequence ID" value="CAI9969690.1"/>
    <property type="molecule type" value="Genomic_DNA"/>
</dbReference>
<comment type="caution">
    <text evidence="1">The sequence shown here is derived from an EMBL/GenBank/DDBJ whole genome shotgun (WGS) entry which is preliminary data.</text>
</comment>
<dbReference type="EMBL" id="CATOUU010000464">
    <property type="protein sequence ID" value="CAI9930861.1"/>
    <property type="molecule type" value="Genomic_DNA"/>
</dbReference>
<keyword evidence="5" id="KW-1185">Reference proteome</keyword>
<evidence type="ECO:0000313" key="5">
    <source>
        <dbReference type="Proteomes" id="UP001642409"/>
    </source>
</evidence>
<gene>
    <name evidence="4" type="ORF">HINF_LOCUS16254</name>
    <name evidence="1" type="ORF">HINF_LOCUS18506</name>
    <name evidence="3" type="ORF">HINF_LOCUS3141</name>
    <name evidence="2" type="ORF">HINF_LOCUS57335</name>
</gene>
<protein>
    <submittedName>
        <fullName evidence="1">Uncharacterized protein</fullName>
    </submittedName>
</protein>
<organism evidence="1">
    <name type="scientific">Hexamita inflata</name>
    <dbReference type="NCBI Taxonomy" id="28002"/>
    <lineage>
        <taxon>Eukaryota</taxon>
        <taxon>Metamonada</taxon>
        <taxon>Diplomonadida</taxon>
        <taxon>Hexamitidae</taxon>
        <taxon>Hexamitinae</taxon>
        <taxon>Hexamita</taxon>
    </lineage>
</organism>
<sequence length="217" mass="24862">MSALQQASMLLPSMKKHNLSAPVKPRSNSVCSRTPDERFLQTLNVQLREKRNITVEAKYLQPKLYRVDQPSPGPGAYNATLIVPQSRAVMSRSGRQGIKSIVPGPGDYDLMPKKPNKQQFLYKLDRFKDTSDMQRKLTKQKQQGIKVNDILGPGSYDVLKDNTPRMNPIKINKTERFTEKQKEVEVGPGSHTPNFNYLYETDAFEFKQTGRFEWELD</sequence>
<reference evidence="1" key="1">
    <citation type="submission" date="2023-06" db="EMBL/GenBank/DDBJ databases">
        <authorList>
            <person name="Kurt Z."/>
        </authorList>
    </citation>
    <scope>NUCLEOTIDE SEQUENCE</scope>
</reference>
<evidence type="ECO:0000313" key="3">
    <source>
        <dbReference type="EMBL" id="CAL5975014.1"/>
    </source>
</evidence>
<dbReference type="AlphaFoldDB" id="A0AA86P552"/>
<dbReference type="Pfam" id="PF07004">
    <property type="entry name" value="SHIPPO-rpt"/>
    <property type="match status" value="1"/>
</dbReference>
<dbReference type="EMBL" id="CAXDID020000040">
    <property type="protein sequence ID" value="CAL5999528.1"/>
    <property type="molecule type" value="Genomic_DNA"/>
</dbReference>
<evidence type="ECO:0000313" key="4">
    <source>
        <dbReference type="EMBL" id="CAL5999528.1"/>
    </source>
</evidence>
<evidence type="ECO:0000313" key="1">
    <source>
        <dbReference type="EMBL" id="CAI9930861.1"/>
    </source>
</evidence>